<evidence type="ECO:0000313" key="2">
    <source>
        <dbReference type="EMBL" id="KTB48115.1"/>
    </source>
</evidence>
<keyword evidence="1" id="KW-0812">Transmembrane</keyword>
<dbReference type="STRING" id="1217799.DEALK_09600"/>
<proteinExistence type="predicted"/>
<protein>
    <submittedName>
        <fullName evidence="2">Uncharacterized protein</fullName>
    </submittedName>
</protein>
<feature type="transmembrane region" description="Helical" evidence="1">
    <location>
        <begin position="20"/>
        <end position="42"/>
    </location>
</feature>
<dbReference type="RefSeq" id="WP_058439147.1">
    <property type="nucleotide sequence ID" value="NZ_KQ758903.1"/>
</dbReference>
<feature type="transmembrane region" description="Helical" evidence="1">
    <location>
        <begin position="127"/>
        <end position="147"/>
    </location>
</feature>
<sequence length="159" mass="17822">MYNDVFQKQEIKIDLIKQRFMKPAAWIISATVLTLLLAFPAACSDQRAALRDQLDRTAARIEETARHYEDPANLGCLGPLLVLDRNRNDLSAAEEAWAAGDYDQAESLIQAINDSLDRMTGQRGDEWVIVGFAGLNLLLAAVAVLLFRNRKRRHLTGNQ</sequence>
<accession>A0A0W0GHU8</accession>
<comment type="caution">
    <text evidence="2">The sequence shown here is derived from an EMBL/GenBank/DDBJ whole genome shotgun (WGS) entry which is preliminary data.</text>
</comment>
<organism evidence="2 3">
    <name type="scientific">Dehalogenimonas alkenigignens</name>
    <dbReference type="NCBI Taxonomy" id="1217799"/>
    <lineage>
        <taxon>Bacteria</taxon>
        <taxon>Bacillati</taxon>
        <taxon>Chloroflexota</taxon>
        <taxon>Dehalococcoidia</taxon>
        <taxon>Dehalococcoidales</taxon>
        <taxon>Dehalococcoidaceae</taxon>
        <taxon>Dehalogenimonas</taxon>
    </lineage>
</organism>
<dbReference type="PATRIC" id="fig|1217799.6.peg.988"/>
<evidence type="ECO:0000313" key="3">
    <source>
        <dbReference type="Proteomes" id="UP000053947"/>
    </source>
</evidence>
<dbReference type="EMBL" id="LFDV01000002">
    <property type="protein sequence ID" value="KTB48115.1"/>
    <property type="molecule type" value="Genomic_DNA"/>
</dbReference>
<keyword evidence="1" id="KW-1133">Transmembrane helix</keyword>
<dbReference type="AlphaFoldDB" id="A0A0W0GHU8"/>
<dbReference type="Proteomes" id="UP000053947">
    <property type="component" value="Unassembled WGS sequence"/>
</dbReference>
<evidence type="ECO:0000256" key="1">
    <source>
        <dbReference type="SAM" id="Phobius"/>
    </source>
</evidence>
<keyword evidence="1" id="KW-0472">Membrane</keyword>
<name>A0A0W0GHU8_9CHLR</name>
<reference evidence="2 3" key="1">
    <citation type="submission" date="2015-06" db="EMBL/GenBank/DDBJ databases">
        <title>Genome sequence of the organohalide-respiring Dehalogenimonas alkenigignens type strain (IP3-3T).</title>
        <authorList>
            <person name="Key T.A."/>
            <person name="Richmond D.P."/>
            <person name="Bowman K.S."/>
            <person name="Cho Y.-J."/>
            <person name="Chun J."/>
            <person name="da Costa M.S."/>
            <person name="Rainey F.A."/>
            <person name="Moe W.M."/>
        </authorList>
    </citation>
    <scope>NUCLEOTIDE SEQUENCE [LARGE SCALE GENOMIC DNA]</scope>
    <source>
        <strain evidence="2 3">IP3-3</strain>
    </source>
</reference>
<gene>
    <name evidence="2" type="ORF">DEALK_09600</name>
</gene>
<keyword evidence="3" id="KW-1185">Reference proteome</keyword>